<keyword evidence="1" id="KW-0175">Coiled coil</keyword>
<dbReference type="EMBL" id="NMPZ01000021">
    <property type="protein sequence ID" value="OXL43242.1"/>
    <property type="molecule type" value="Genomic_DNA"/>
</dbReference>
<evidence type="ECO:0000256" key="1">
    <source>
        <dbReference type="SAM" id="Coils"/>
    </source>
</evidence>
<dbReference type="Pfam" id="PF14281">
    <property type="entry name" value="PDDEXK_4"/>
    <property type="match status" value="1"/>
</dbReference>
<evidence type="ECO:0008006" key="4">
    <source>
        <dbReference type="Google" id="ProtNLM"/>
    </source>
</evidence>
<evidence type="ECO:0000313" key="2">
    <source>
        <dbReference type="EMBL" id="OXL43242.1"/>
    </source>
</evidence>
<dbReference type="Proteomes" id="UP000215155">
    <property type="component" value="Unassembled WGS sequence"/>
</dbReference>
<organism evidence="2 3">
    <name type="scientific">Segatella copri</name>
    <dbReference type="NCBI Taxonomy" id="165179"/>
    <lineage>
        <taxon>Bacteria</taxon>
        <taxon>Pseudomonadati</taxon>
        <taxon>Bacteroidota</taxon>
        <taxon>Bacteroidia</taxon>
        <taxon>Bacteroidales</taxon>
        <taxon>Prevotellaceae</taxon>
        <taxon>Segatella</taxon>
    </lineage>
</organism>
<name>A0AA91YWE2_9BACT</name>
<comment type="caution">
    <text evidence="2">The sequence shown here is derived from an EMBL/GenBank/DDBJ whole genome shotgun (WGS) entry which is preliminary data.</text>
</comment>
<sequence length="356" mass="41618">MNEKEICELMDKIPTFEGSKSIYNPMETFVEYVSQKEICHSSILAELLNPLGRHGLGRSFLDAFLKEIECNETFEDVTIQTEMPVQRILTDGSGPRRIDICIINNYNNDVVIIENKLNNAKEQYRQLEDYEAGSNYKGFNVVKTVCLQGSNPNDIGADIDLSIMHLAELLDKVCGNCFELKSYITLLKNMGLKEKMNEEVKKLLSLDNETFDKVRDLSRLFYNDEVSEYCFNEIRSSLENMNKGFLELIFSRKDNRYFDNERSTSLQIWNQDGRKEGLNSGCWIELWFFDYSRFEIWIKGNSENCSNIDDYVLDKRWNDYYRYKDGVKSFPFPGKEWKTTMIGEISELIKKLYTSI</sequence>
<accession>A0AA91YWE2</accession>
<gene>
    <name evidence="2" type="ORF">CFT61_12375</name>
</gene>
<reference evidence="2 3" key="1">
    <citation type="submission" date="2017-07" db="EMBL/GenBank/DDBJ databases">
        <title>Draft genome sequence of Prevotella copri isolated from the gut of healthy adult Indian.</title>
        <authorList>
            <person name="Das B."/>
            <person name="Bag S."/>
            <person name="Ghosh T.S."/>
        </authorList>
    </citation>
    <scope>NUCLEOTIDE SEQUENCE [LARGE SCALE GENOMIC DNA]</scope>
    <source>
        <strain evidence="2 3">Indica</strain>
    </source>
</reference>
<evidence type="ECO:0000313" key="3">
    <source>
        <dbReference type="Proteomes" id="UP000215155"/>
    </source>
</evidence>
<dbReference type="InterPro" id="IPR029470">
    <property type="entry name" value="PDDEXK_4"/>
</dbReference>
<dbReference type="RefSeq" id="WP_089544722.1">
    <property type="nucleotide sequence ID" value="NZ_NMPZ01000021.1"/>
</dbReference>
<protein>
    <recommendedName>
        <fullName evidence="4">PD-(D/E)XK nuclease superfamily protein</fullName>
    </recommendedName>
</protein>
<proteinExistence type="predicted"/>
<dbReference type="AlphaFoldDB" id="A0AA91YWE2"/>
<feature type="coiled-coil region" evidence="1">
    <location>
        <begin position="103"/>
        <end position="133"/>
    </location>
</feature>